<dbReference type="NCBIfam" id="TIGR00838">
    <property type="entry name" value="argH"/>
    <property type="match status" value="1"/>
</dbReference>
<dbReference type="CDD" id="cd01359">
    <property type="entry name" value="Argininosuccinate_lyase"/>
    <property type="match status" value="1"/>
</dbReference>
<feature type="domain" description="Argininosuccinate lyase C-terminal" evidence="8">
    <location>
        <begin position="370"/>
        <end position="438"/>
    </location>
</feature>
<dbReference type="FunFam" id="1.20.200.10:FF:000002">
    <property type="entry name" value="Argininosuccinate lyase"/>
    <property type="match status" value="1"/>
</dbReference>
<dbReference type="Pfam" id="PF14698">
    <property type="entry name" value="ASL_C2"/>
    <property type="match status" value="1"/>
</dbReference>
<dbReference type="PRINTS" id="PR00145">
    <property type="entry name" value="ARGSUCLYASE"/>
</dbReference>
<dbReference type="HAMAP" id="MF_00006">
    <property type="entry name" value="Arg_succ_lyase"/>
    <property type="match status" value="1"/>
</dbReference>
<accession>A0A0A8KYZ9</accession>
<dbReference type="InterPro" id="IPR009049">
    <property type="entry name" value="Argininosuccinate_lyase"/>
</dbReference>
<proteinExistence type="inferred from homology"/>
<evidence type="ECO:0000256" key="2">
    <source>
        <dbReference type="ARBA" id="ARBA00004941"/>
    </source>
</evidence>
<dbReference type="AlphaFoldDB" id="A0A0A8KYZ9"/>
<dbReference type="InterPro" id="IPR022761">
    <property type="entry name" value="Fumarate_lyase_N"/>
</dbReference>
<dbReference type="FunFam" id="1.10.40.30:FF:000001">
    <property type="entry name" value="Argininosuccinate lyase"/>
    <property type="match status" value="1"/>
</dbReference>
<dbReference type="EMBL" id="CCBQ010000004">
    <property type="protein sequence ID" value="CDO91900.1"/>
    <property type="molecule type" value="Genomic_DNA"/>
</dbReference>
<organism evidence="9 10">
    <name type="scientific">Kluyveromyces dobzhanskii CBS 2104</name>
    <dbReference type="NCBI Taxonomy" id="1427455"/>
    <lineage>
        <taxon>Eukaryota</taxon>
        <taxon>Fungi</taxon>
        <taxon>Dikarya</taxon>
        <taxon>Ascomycota</taxon>
        <taxon>Saccharomycotina</taxon>
        <taxon>Saccharomycetes</taxon>
        <taxon>Saccharomycetales</taxon>
        <taxon>Saccharomycetaceae</taxon>
        <taxon>Kluyveromyces</taxon>
    </lineage>
</organism>
<dbReference type="InterPro" id="IPR008948">
    <property type="entry name" value="L-Aspartase-like"/>
</dbReference>
<dbReference type="PROSITE" id="PS00163">
    <property type="entry name" value="FUMARATE_LYASES"/>
    <property type="match status" value="1"/>
</dbReference>
<dbReference type="Gene3D" id="1.10.40.30">
    <property type="entry name" value="Fumarase/aspartase (C-terminal domain)"/>
    <property type="match status" value="1"/>
</dbReference>
<dbReference type="InterPro" id="IPR000362">
    <property type="entry name" value="Fumarate_lyase_fam"/>
</dbReference>
<dbReference type="Gene3D" id="1.10.275.10">
    <property type="entry name" value="Fumarase/aspartase (N-terminal domain)"/>
    <property type="match status" value="1"/>
</dbReference>
<dbReference type="PANTHER" id="PTHR43814">
    <property type="entry name" value="ARGININOSUCCINATE LYASE"/>
    <property type="match status" value="1"/>
</dbReference>
<keyword evidence="10" id="KW-1185">Reference proteome</keyword>
<dbReference type="FunFam" id="1.10.275.10:FF:000002">
    <property type="entry name" value="Argininosuccinate lyase"/>
    <property type="match status" value="1"/>
</dbReference>
<dbReference type="InterPro" id="IPR024083">
    <property type="entry name" value="Fumarase/histidase_N"/>
</dbReference>
<dbReference type="Gene3D" id="1.20.200.10">
    <property type="entry name" value="Fumarase/aspartase (Central domain)"/>
    <property type="match status" value="1"/>
</dbReference>
<dbReference type="InterPro" id="IPR020557">
    <property type="entry name" value="Fumarate_lyase_CS"/>
</dbReference>
<comment type="pathway">
    <text evidence="2">Amino-acid biosynthesis; L-arginine biosynthesis; L-arginine from L-ornithine and carbamoyl phosphate: step 3/3.</text>
</comment>
<dbReference type="GO" id="GO:0042450">
    <property type="term" value="P:L-arginine biosynthetic process via ornithine"/>
    <property type="evidence" value="ECO:0007669"/>
    <property type="project" value="InterPro"/>
</dbReference>
<comment type="similarity">
    <text evidence="3">Belongs to the lyase 1 family. Argininosuccinate lyase subfamily.</text>
</comment>
<dbReference type="EC" id="4.3.2.1" evidence="4"/>
<evidence type="ECO:0000256" key="3">
    <source>
        <dbReference type="ARBA" id="ARBA00010755"/>
    </source>
</evidence>
<dbReference type="GO" id="GO:0004056">
    <property type="term" value="F:argininosuccinate lyase activity"/>
    <property type="evidence" value="ECO:0007669"/>
    <property type="project" value="UniProtKB-EC"/>
</dbReference>
<dbReference type="GO" id="GO:0005829">
    <property type="term" value="C:cytosol"/>
    <property type="evidence" value="ECO:0007669"/>
    <property type="project" value="TreeGrafter"/>
</dbReference>
<comment type="catalytic activity">
    <reaction evidence="1">
        <text>2-(N(omega)-L-arginino)succinate = fumarate + L-arginine</text>
        <dbReference type="Rhea" id="RHEA:24020"/>
        <dbReference type="ChEBI" id="CHEBI:29806"/>
        <dbReference type="ChEBI" id="CHEBI:32682"/>
        <dbReference type="ChEBI" id="CHEBI:57472"/>
        <dbReference type="EC" id="4.3.2.1"/>
    </reaction>
</comment>
<evidence type="ECO:0000313" key="9">
    <source>
        <dbReference type="EMBL" id="CDO91900.1"/>
    </source>
</evidence>
<dbReference type="Proteomes" id="UP000031516">
    <property type="component" value="Unassembled WGS sequence"/>
</dbReference>
<gene>
    <name evidence="9" type="ORF">KLDO_g230</name>
</gene>
<evidence type="ECO:0000313" key="10">
    <source>
        <dbReference type="Proteomes" id="UP000031516"/>
    </source>
</evidence>
<evidence type="ECO:0000256" key="1">
    <source>
        <dbReference type="ARBA" id="ARBA00000985"/>
    </source>
</evidence>
<name>A0A0A8KYZ9_9SACH</name>
<dbReference type="SUPFAM" id="SSF48557">
    <property type="entry name" value="L-aspartase-like"/>
    <property type="match status" value="1"/>
</dbReference>
<evidence type="ECO:0000256" key="4">
    <source>
        <dbReference type="ARBA" id="ARBA00012338"/>
    </source>
</evidence>
<sequence>MAENKQKLWGGRFTGETDPLMHLYNASLPYDYKMYKADLEGTKVYTSGLQKIGLLTEDELSKIHVGLKQIEQEWSDGSFVREADDEDIHTANERRLGEIIGRGIAGKVHTGRSRNDQVATDMRIYCRDILNGTMLPALASLIKVLLQRAEDEMDVLMPGYTHLQRAQPIRWAHWLSCYATYFTEDYNRLKQVVDRLNKSPLGAGALAGHPYGIDREFLAEGLGFNDVIGNSLTAVADRDFVIEIMFWGSLFMNHISRFAEDLILYSTAEFGFVQLSDAYSTGSSLMPQKKNPDSLELLRGKCGRVFGQLAGFMMSVKSIPSTYNKDMQEDKEPLFDCMTTVEHSILIATGVISTLAIRREKMEGALTMDMLATDLADYLVRKGVPFRETHHISGQAVALAESLSLSGIDKINLEQYKSIDARFEEDVFEVFNFEKSVERRDATGGTAKVAILKQLKNLESQL</sequence>
<evidence type="ECO:0000256" key="5">
    <source>
        <dbReference type="ARBA" id="ARBA00019698"/>
    </source>
</evidence>
<evidence type="ECO:0000256" key="6">
    <source>
        <dbReference type="ARBA" id="ARBA00032749"/>
    </source>
</evidence>
<feature type="domain" description="Fumarate lyase N-terminal" evidence="7">
    <location>
        <begin position="11"/>
        <end position="307"/>
    </location>
</feature>
<protein>
    <recommendedName>
        <fullName evidence="5">Argininosuccinate lyase</fullName>
        <ecNumber evidence="4">4.3.2.1</ecNumber>
    </recommendedName>
    <alternativeName>
        <fullName evidence="6">Arginosuccinase</fullName>
    </alternativeName>
</protein>
<dbReference type="PRINTS" id="PR00149">
    <property type="entry name" value="FUMRATELYASE"/>
</dbReference>
<dbReference type="InterPro" id="IPR029419">
    <property type="entry name" value="Arg_succ_lyase_C"/>
</dbReference>
<evidence type="ECO:0000259" key="7">
    <source>
        <dbReference type="Pfam" id="PF00206"/>
    </source>
</evidence>
<reference evidence="9 10" key="1">
    <citation type="submission" date="2014-03" db="EMBL/GenBank/DDBJ databases">
        <title>The genome of Kluyveromyces dobzhanskii.</title>
        <authorList>
            <person name="Nystedt B."/>
            <person name="Astrom S."/>
        </authorList>
    </citation>
    <scope>NUCLEOTIDE SEQUENCE [LARGE SCALE GENOMIC DNA]</scope>
    <source>
        <strain evidence="9 10">CBS 2104</strain>
    </source>
</reference>
<dbReference type="PANTHER" id="PTHR43814:SF1">
    <property type="entry name" value="ARGININOSUCCINATE LYASE"/>
    <property type="match status" value="1"/>
</dbReference>
<dbReference type="OrthoDB" id="2561043at2759"/>
<evidence type="ECO:0000259" key="8">
    <source>
        <dbReference type="Pfam" id="PF14698"/>
    </source>
</evidence>
<comment type="caution">
    <text evidence="9">The sequence shown here is derived from an EMBL/GenBank/DDBJ whole genome shotgun (WGS) entry which is preliminary data.</text>
</comment>
<dbReference type="Pfam" id="PF00206">
    <property type="entry name" value="Lyase_1"/>
    <property type="match status" value="1"/>
</dbReference>
<dbReference type="UniPathway" id="UPA00068"/>